<organism evidence="2 3">
    <name type="scientific">Popillia japonica</name>
    <name type="common">Japanese beetle</name>
    <dbReference type="NCBI Taxonomy" id="7064"/>
    <lineage>
        <taxon>Eukaryota</taxon>
        <taxon>Metazoa</taxon>
        <taxon>Ecdysozoa</taxon>
        <taxon>Arthropoda</taxon>
        <taxon>Hexapoda</taxon>
        <taxon>Insecta</taxon>
        <taxon>Pterygota</taxon>
        <taxon>Neoptera</taxon>
        <taxon>Endopterygota</taxon>
        <taxon>Coleoptera</taxon>
        <taxon>Polyphaga</taxon>
        <taxon>Scarabaeiformia</taxon>
        <taxon>Scarabaeidae</taxon>
        <taxon>Rutelinae</taxon>
        <taxon>Popillia</taxon>
    </lineage>
</organism>
<dbReference type="AlphaFoldDB" id="A0AAW1MP13"/>
<dbReference type="EMBL" id="JASPKY010000030">
    <property type="protein sequence ID" value="KAK9747471.1"/>
    <property type="molecule type" value="Genomic_DNA"/>
</dbReference>
<reference evidence="2 3" key="1">
    <citation type="journal article" date="2024" name="BMC Genomics">
        <title>De novo assembly and annotation of Popillia japonica's genome with initial clues to its potential as an invasive pest.</title>
        <authorList>
            <person name="Cucini C."/>
            <person name="Boschi S."/>
            <person name="Funari R."/>
            <person name="Cardaioli E."/>
            <person name="Iannotti N."/>
            <person name="Marturano G."/>
            <person name="Paoli F."/>
            <person name="Bruttini M."/>
            <person name="Carapelli A."/>
            <person name="Frati F."/>
            <person name="Nardi F."/>
        </authorList>
    </citation>
    <scope>NUCLEOTIDE SEQUENCE [LARGE SCALE GENOMIC DNA]</scope>
    <source>
        <strain evidence="2">DMR45628</strain>
    </source>
</reference>
<accession>A0AAW1MP13</accession>
<feature type="region of interest" description="Disordered" evidence="1">
    <location>
        <begin position="26"/>
        <end position="76"/>
    </location>
</feature>
<evidence type="ECO:0000256" key="1">
    <source>
        <dbReference type="SAM" id="MobiDB-lite"/>
    </source>
</evidence>
<evidence type="ECO:0000313" key="2">
    <source>
        <dbReference type="EMBL" id="KAK9747471.1"/>
    </source>
</evidence>
<sequence>MVLRNKEYFTEQQLETMVEEISDAEYHSGYESADDDGEVDARRLIERGVTDAAHESDSEESAESSDDDHSKNPGGINTCISTNNQVVWCQDPILLYHGRQVRHNILLERSSPTRFGNYEMDTPAFLLLWAWIREKLEKTGCQRIVEIYWTFYAYM</sequence>
<name>A0AAW1MP13_POPJA</name>
<comment type="caution">
    <text evidence="2">The sequence shown here is derived from an EMBL/GenBank/DDBJ whole genome shotgun (WGS) entry which is preliminary data.</text>
</comment>
<dbReference type="Proteomes" id="UP001458880">
    <property type="component" value="Unassembled WGS sequence"/>
</dbReference>
<gene>
    <name evidence="2" type="ORF">QE152_g5290</name>
</gene>
<protein>
    <submittedName>
        <fullName evidence="2">Uncharacterized protein</fullName>
    </submittedName>
</protein>
<keyword evidence="3" id="KW-1185">Reference proteome</keyword>
<feature type="compositionally biased region" description="Acidic residues" evidence="1">
    <location>
        <begin position="57"/>
        <end position="66"/>
    </location>
</feature>
<feature type="compositionally biased region" description="Basic and acidic residues" evidence="1">
    <location>
        <begin position="39"/>
        <end position="56"/>
    </location>
</feature>
<evidence type="ECO:0000313" key="3">
    <source>
        <dbReference type="Proteomes" id="UP001458880"/>
    </source>
</evidence>
<proteinExistence type="predicted"/>